<dbReference type="EnsemblPlants" id="OBART01G18990.2">
    <property type="protein sequence ID" value="OBART01G18990.2"/>
    <property type="gene ID" value="OBART01G18990"/>
</dbReference>
<evidence type="ECO:0000313" key="1">
    <source>
        <dbReference type="EnsemblPlants" id="OBART01G18990.2"/>
    </source>
</evidence>
<name>A0A0D3EPZ2_9ORYZ</name>
<protein>
    <submittedName>
        <fullName evidence="1">Uncharacterized protein</fullName>
    </submittedName>
</protein>
<organism evidence="1">
    <name type="scientific">Oryza barthii</name>
    <dbReference type="NCBI Taxonomy" id="65489"/>
    <lineage>
        <taxon>Eukaryota</taxon>
        <taxon>Viridiplantae</taxon>
        <taxon>Streptophyta</taxon>
        <taxon>Embryophyta</taxon>
        <taxon>Tracheophyta</taxon>
        <taxon>Spermatophyta</taxon>
        <taxon>Magnoliopsida</taxon>
        <taxon>Liliopsida</taxon>
        <taxon>Poales</taxon>
        <taxon>Poaceae</taxon>
        <taxon>BOP clade</taxon>
        <taxon>Oryzoideae</taxon>
        <taxon>Oryzeae</taxon>
        <taxon>Oryzinae</taxon>
        <taxon>Oryza</taxon>
    </lineage>
</organism>
<reference evidence="1" key="1">
    <citation type="journal article" date="2009" name="Rice">
        <title>De Novo Next Generation Sequencing of Plant Genomes.</title>
        <authorList>
            <person name="Rounsley S."/>
            <person name="Marri P.R."/>
            <person name="Yu Y."/>
            <person name="He R."/>
            <person name="Sisneros N."/>
            <person name="Goicoechea J.L."/>
            <person name="Lee S.J."/>
            <person name="Angelova A."/>
            <person name="Kudrna D."/>
            <person name="Luo M."/>
            <person name="Affourtit J."/>
            <person name="Desany B."/>
            <person name="Knight J."/>
            <person name="Niazi F."/>
            <person name="Egholm M."/>
            <person name="Wing R.A."/>
        </authorList>
    </citation>
    <scope>NUCLEOTIDE SEQUENCE [LARGE SCALE GENOMIC DNA]</scope>
    <source>
        <strain evidence="1">cv. IRGC 105608</strain>
    </source>
</reference>
<dbReference type="PaxDb" id="65489-OBART01G18990.2"/>
<dbReference type="Gramene" id="OBART01G18990.2">
    <property type="protein sequence ID" value="OBART01G18990.2"/>
    <property type="gene ID" value="OBART01G18990"/>
</dbReference>
<reference evidence="1" key="2">
    <citation type="submission" date="2015-03" db="UniProtKB">
        <authorList>
            <consortium name="EnsemblPlants"/>
        </authorList>
    </citation>
    <scope>IDENTIFICATION</scope>
</reference>
<keyword evidence="2" id="KW-1185">Reference proteome</keyword>
<proteinExistence type="predicted"/>
<accession>A0A0D3EPZ2</accession>
<dbReference type="Proteomes" id="UP000026960">
    <property type="component" value="Chromosome 1"/>
</dbReference>
<evidence type="ECO:0000313" key="2">
    <source>
        <dbReference type="Proteomes" id="UP000026960"/>
    </source>
</evidence>
<dbReference type="HOGENOM" id="CLU_2708669_0_0_1"/>
<sequence length="73" mass="8497">MVYISCLTNLLLEFSEHIFFNPRYFADLGNPRYFSLDDKHAPEWNSLQHQVVSAFLAAVYSENMLTSGKMMVF</sequence>
<dbReference type="AlphaFoldDB" id="A0A0D3EPZ2"/>